<name>A0A6M2EKI1_9ROSI</name>
<sequence>MRLIKGIQVLNHACDSQLASQPLKVLYVVGNDSNSFHLVQMLKINGYTVSTGSNHNISDVDNRSVLYLCLLTILFSSSFVSASLFISYYFSHLQLKCWC</sequence>
<feature type="transmembrane region" description="Helical" evidence="1">
    <location>
        <begin position="65"/>
        <end position="90"/>
    </location>
</feature>
<evidence type="ECO:0000313" key="2">
    <source>
        <dbReference type="EMBL" id="NUU84536.1"/>
    </source>
</evidence>
<protein>
    <submittedName>
        <fullName evidence="2">Uncharacterized protein</fullName>
    </submittedName>
</protein>
<keyword evidence="1" id="KW-0812">Transmembrane</keyword>
<dbReference type="AlphaFoldDB" id="A0A6M2EKI1"/>
<proteinExistence type="predicted"/>
<dbReference type="EMBL" id="GILB01004203">
    <property type="protein sequence ID" value="NUU84536.1"/>
    <property type="molecule type" value="Transcribed_RNA"/>
</dbReference>
<evidence type="ECO:0000256" key="1">
    <source>
        <dbReference type="SAM" id="Phobius"/>
    </source>
</evidence>
<keyword evidence="1" id="KW-1133">Transmembrane helix</keyword>
<keyword evidence="1" id="KW-0472">Membrane</keyword>
<organism evidence="2">
    <name type="scientific">Populus davidiana</name>
    <dbReference type="NCBI Taxonomy" id="266767"/>
    <lineage>
        <taxon>Eukaryota</taxon>
        <taxon>Viridiplantae</taxon>
        <taxon>Streptophyta</taxon>
        <taxon>Embryophyta</taxon>
        <taxon>Tracheophyta</taxon>
        <taxon>Spermatophyta</taxon>
        <taxon>Magnoliopsida</taxon>
        <taxon>eudicotyledons</taxon>
        <taxon>Gunneridae</taxon>
        <taxon>Pentapetalae</taxon>
        <taxon>rosids</taxon>
        <taxon>fabids</taxon>
        <taxon>Malpighiales</taxon>
        <taxon>Salicaceae</taxon>
        <taxon>Saliceae</taxon>
        <taxon>Populus</taxon>
    </lineage>
</organism>
<accession>A0A6M2EKI1</accession>
<reference evidence="2" key="1">
    <citation type="submission" date="2020-03" db="EMBL/GenBank/DDBJ databases">
        <authorList>
            <person name="Zhang R."/>
        </authorList>
    </citation>
    <scope>NUCLEOTIDE SEQUENCE</scope>
</reference>